<dbReference type="Proteomes" id="UP000470470">
    <property type="component" value="Unassembled WGS sequence"/>
</dbReference>
<proteinExistence type="predicted"/>
<organism evidence="1 2">
    <name type="scientific">Goekera deserti</name>
    <dbReference type="NCBI Taxonomy" id="2497753"/>
    <lineage>
        <taxon>Bacteria</taxon>
        <taxon>Bacillati</taxon>
        <taxon>Actinomycetota</taxon>
        <taxon>Actinomycetes</taxon>
        <taxon>Geodermatophilales</taxon>
        <taxon>Geodermatophilaceae</taxon>
        <taxon>Goekera</taxon>
    </lineage>
</organism>
<gene>
    <name evidence="1" type="ORF">G1H19_18820</name>
</gene>
<dbReference type="AlphaFoldDB" id="A0A7K3WHQ7"/>
<dbReference type="InterPro" id="IPR006230">
    <property type="entry name" value="MutL"/>
</dbReference>
<evidence type="ECO:0000313" key="1">
    <source>
        <dbReference type="EMBL" id="NEL56031.1"/>
    </source>
</evidence>
<comment type="caution">
    <text evidence="1">The sequence shown here is derived from an EMBL/GenBank/DDBJ whole genome shotgun (WGS) entry which is preliminary data.</text>
</comment>
<sequence>MCQLFLTLLGDTLPAAVGGSDVPGGARGPYGAVVTATSSPDARRLACVDIGSTWTKAALVDAGSGELLATRQAPTSSDVVPGVLAATEGWDAEVRACSSAGGGLRLAVVGYEQLISAEAGHRAALSAGARVVHVAAGRLDGDGLAALAAAAPDVVLLVGGTDGGDATVLRHNAGALASAAGRVPVVLAGNVQVREEVAAVLAAGGCPVTACDNVLPDIGELAPESARAGIRAVFLEHVIGGERLSADPRLQRWVRAVTPDAVLDGVVALAALRSGADVPGVLVLDVGGATTDVYCVPDLDPEQAALRREAVGVPAHRRTVEGDLGVHHSVGDLLAAARAEGLPPTGEDALALGEAAATVALRRHLRAEAAYGAGGASARGVGLVVLSGGVFRHADAGALDAVVSRLAADRGGAAGVLAGTRVVVDRRYVLAAAGLLAGTHPVATAELLQSLLT</sequence>
<protein>
    <submittedName>
        <fullName evidence="1">Glutamate mutase</fullName>
    </submittedName>
</protein>
<name>A0A7K3WHQ7_9ACTN</name>
<dbReference type="Pfam" id="PF13941">
    <property type="entry name" value="MutL"/>
    <property type="match status" value="2"/>
</dbReference>
<accession>A0A7K3WHQ7</accession>
<keyword evidence="2" id="KW-1185">Reference proteome</keyword>
<dbReference type="SUPFAM" id="SSF53067">
    <property type="entry name" value="Actin-like ATPase domain"/>
    <property type="match status" value="1"/>
</dbReference>
<dbReference type="EMBL" id="JAAGWK010000028">
    <property type="protein sequence ID" value="NEL56031.1"/>
    <property type="molecule type" value="Genomic_DNA"/>
</dbReference>
<dbReference type="InterPro" id="IPR043129">
    <property type="entry name" value="ATPase_NBD"/>
</dbReference>
<reference evidence="1 2" key="1">
    <citation type="submission" date="2020-02" db="EMBL/GenBank/DDBJ databases">
        <title>The whole genome sequence of CPCC 205119.</title>
        <authorList>
            <person name="Jiang Z."/>
        </authorList>
    </citation>
    <scope>NUCLEOTIDE SEQUENCE [LARGE SCALE GENOMIC DNA]</scope>
    <source>
        <strain evidence="1 2">CPCC 205119</strain>
    </source>
</reference>
<evidence type="ECO:0000313" key="2">
    <source>
        <dbReference type="Proteomes" id="UP000470470"/>
    </source>
</evidence>